<accession>A0A6A6FCE7</accession>
<feature type="transmembrane region" description="Helical" evidence="1">
    <location>
        <begin position="136"/>
        <end position="156"/>
    </location>
</feature>
<evidence type="ECO:0000313" key="2">
    <source>
        <dbReference type="EMBL" id="KAF2211071.1"/>
    </source>
</evidence>
<keyword evidence="1" id="KW-0472">Membrane</keyword>
<keyword evidence="3" id="KW-1185">Reference proteome</keyword>
<reference evidence="2" key="1">
    <citation type="journal article" date="2020" name="Stud. Mycol.">
        <title>101 Dothideomycetes genomes: a test case for predicting lifestyles and emergence of pathogens.</title>
        <authorList>
            <person name="Haridas S."/>
            <person name="Albert R."/>
            <person name="Binder M."/>
            <person name="Bloem J."/>
            <person name="Labutti K."/>
            <person name="Salamov A."/>
            <person name="Andreopoulos B."/>
            <person name="Baker S."/>
            <person name="Barry K."/>
            <person name="Bills G."/>
            <person name="Bluhm B."/>
            <person name="Cannon C."/>
            <person name="Castanera R."/>
            <person name="Culley D."/>
            <person name="Daum C."/>
            <person name="Ezra D."/>
            <person name="Gonzalez J."/>
            <person name="Henrissat B."/>
            <person name="Kuo A."/>
            <person name="Liang C."/>
            <person name="Lipzen A."/>
            <person name="Lutzoni F."/>
            <person name="Magnuson J."/>
            <person name="Mondo S."/>
            <person name="Nolan M."/>
            <person name="Ohm R."/>
            <person name="Pangilinan J."/>
            <person name="Park H.-J."/>
            <person name="Ramirez L."/>
            <person name="Alfaro M."/>
            <person name="Sun H."/>
            <person name="Tritt A."/>
            <person name="Yoshinaga Y."/>
            <person name="Zwiers L.-H."/>
            <person name="Turgeon B."/>
            <person name="Goodwin S."/>
            <person name="Spatafora J."/>
            <person name="Crous P."/>
            <person name="Grigoriev I."/>
        </authorList>
    </citation>
    <scope>NUCLEOTIDE SEQUENCE</scope>
    <source>
        <strain evidence="2">SCOH1-5</strain>
    </source>
</reference>
<proteinExistence type="predicted"/>
<gene>
    <name evidence="2" type="ORF">CERZMDRAFT_91028</name>
</gene>
<dbReference type="EMBL" id="ML992678">
    <property type="protein sequence ID" value="KAF2211071.1"/>
    <property type="molecule type" value="Genomic_DNA"/>
</dbReference>
<dbReference type="AlphaFoldDB" id="A0A6A6FCE7"/>
<keyword evidence="1" id="KW-0812">Transmembrane</keyword>
<dbReference type="Proteomes" id="UP000799539">
    <property type="component" value="Unassembled WGS sequence"/>
</dbReference>
<sequence length="162" mass="18331">MALDLGLGPGKPFLIGIWHWYAAAWTFSLLAWFSTGHDDALGNRSCLGACTWGEANTDDLQYLPLQQHALFWQCHSAGLPAIIFNTKRQKLDSPAGAEPPIITLSYLTNRPDSPFGRCKQKTTKIDLLHHDFLGRFFLDLFGYSHLVSMLSCHLLFARRRRK</sequence>
<organism evidence="2 3">
    <name type="scientific">Cercospora zeae-maydis SCOH1-5</name>
    <dbReference type="NCBI Taxonomy" id="717836"/>
    <lineage>
        <taxon>Eukaryota</taxon>
        <taxon>Fungi</taxon>
        <taxon>Dikarya</taxon>
        <taxon>Ascomycota</taxon>
        <taxon>Pezizomycotina</taxon>
        <taxon>Dothideomycetes</taxon>
        <taxon>Dothideomycetidae</taxon>
        <taxon>Mycosphaerellales</taxon>
        <taxon>Mycosphaerellaceae</taxon>
        <taxon>Cercospora</taxon>
    </lineage>
</organism>
<evidence type="ECO:0000256" key="1">
    <source>
        <dbReference type="SAM" id="Phobius"/>
    </source>
</evidence>
<feature type="transmembrane region" description="Helical" evidence="1">
    <location>
        <begin position="12"/>
        <end position="33"/>
    </location>
</feature>
<name>A0A6A6FCE7_9PEZI</name>
<protein>
    <submittedName>
        <fullName evidence="2">Uncharacterized protein</fullName>
    </submittedName>
</protein>
<keyword evidence="1" id="KW-1133">Transmembrane helix</keyword>
<evidence type="ECO:0000313" key="3">
    <source>
        <dbReference type="Proteomes" id="UP000799539"/>
    </source>
</evidence>